<protein>
    <recommendedName>
        <fullName evidence="2">DUF6545 domain-containing protein</fullName>
    </recommendedName>
</protein>
<evidence type="ECO:0000259" key="2">
    <source>
        <dbReference type="Pfam" id="PF20182"/>
    </source>
</evidence>
<dbReference type="Pfam" id="PF20182">
    <property type="entry name" value="DUF6545"/>
    <property type="match status" value="1"/>
</dbReference>
<feature type="transmembrane region" description="Helical" evidence="1">
    <location>
        <begin position="78"/>
        <end position="93"/>
    </location>
</feature>
<gene>
    <name evidence="3" type="ORF">G3I71_30865</name>
</gene>
<comment type="caution">
    <text evidence="3">The sequence shown here is derived from an EMBL/GenBank/DDBJ whole genome shotgun (WGS) entry which is preliminary data.</text>
</comment>
<dbReference type="InterPro" id="IPR046675">
    <property type="entry name" value="DUF6545"/>
</dbReference>
<dbReference type="EMBL" id="JAAGLU010000029">
    <property type="protein sequence ID" value="NEC90105.1"/>
    <property type="molecule type" value="Genomic_DNA"/>
</dbReference>
<evidence type="ECO:0000256" key="1">
    <source>
        <dbReference type="SAM" id="Phobius"/>
    </source>
</evidence>
<dbReference type="NCBIfam" id="NF042915">
    <property type="entry name" value="MAB_1171c_fam"/>
    <property type="match status" value="1"/>
</dbReference>
<feature type="transmembrane region" description="Helical" evidence="1">
    <location>
        <begin position="217"/>
        <end position="240"/>
    </location>
</feature>
<dbReference type="AlphaFoldDB" id="A0A6B3C0B9"/>
<dbReference type="InterPro" id="IPR050039">
    <property type="entry name" value="MAB_1171c-like"/>
</dbReference>
<feature type="transmembrane region" description="Helical" evidence="1">
    <location>
        <begin position="136"/>
        <end position="161"/>
    </location>
</feature>
<feature type="transmembrane region" description="Helical" evidence="1">
    <location>
        <begin position="181"/>
        <end position="205"/>
    </location>
</feature>
<feature type="transmembrane region" description="Helical" evidence="1">
    <location>
        <begin position="6"/>
        <end position="24"/>
    </location>
</feature>
<feature type="domain" description="DUF6545" evidence="2">
    <location>
        <begin position="247"/>
        <end position="388"/>
    </location>
</feature>
<sequence length="402" mass="43296">MSDLLAYLPAVAALWLGCYELRLLRTGSDSPFAVRCLCRFGFCMAAAMTLLAAPTVYLEWLWPWFPRLTHLLGRETEMAALAFLPLTVIEIGLPRPRLLTGRLHIGVTLSAIALYAVLFLSSGVRTRDGSLLAEGTGAVLLASCDAVFTAYSLWCLAVFLVPVHRFTRGLRPGALRTGLRLITASVAVGLVWALWGVSSIVTMAVDHRQGAGLDLVGRVLGLCCLVLGVLGGTAASRLSVTTAVGRRLRAYRTYRALEPLWSALRAVSPGTALDLGWPAVRLFPLHRSEFALYRRVIEIRDGYLELRSFVPPDARALSAAALDRFPVPPAGRAAMAEAAVIAAALESARIGPGGHASPGDRDVVLAYPDDCSVEEEAAWLVQVAEAFTVAGLVEHMRDRVAR</sequence>
<name>A0A6B3C0B9_9ACTN</name>
<feature type="transmembrane region" description="Helical" evidence="1">
    <location>
        <begin position="36"/>
        <end position="58"/>
    </location>
</feature>
<keyword evidence="1" id="KW-0472">Membrane</keyword>
<organism evidence="3">
    <name type="scientific">Streptomyces sp. SID12501</name>
    <dbReference type="NCBI Taxonomy" id="2706042"/>
    <lineage>
        <taxon>Bacteria</taxon>
        <taxon>Bacillati</taxon>
        <taxon>Actinomycetota</taxon>
        <taxon>Actinomycetes</taxon>
        <taxon>Kitasatosporales</taxon>
        <taxon>Streptomycetaceae</taxon>
        <taxon>Streptomyces</taxon>
    </lineage>
</organism>
<feature type="transmembrane region" description="Helical" evidence="1">
    <location>
        <begin position="105"/>
        <end position="124"/>
    </location>
</feature>
<keyword evidence="1" id="KW-0812">Transmembrane</keyword>
<dbReference type="RefSeq" id="WP_164319695.1">
    <property type="nucleotide sequence ID" value="NZ_JAAGLU010000029.1"/>
</dbReference>
<accession>A0A6B3C0B9</accession>
<evidence type="ECO:0000313" key="3">
    <source>
        <dbReference type="EMBL" id="NEC90105.1"/>
    </source>
</evidence>
<keyword evidence="1" id="KW-1133">Transmembrane helix</keyword>
<proteinExistence type="predicted"/>
<reference evidence="3" key="1">
    <citation type="submission" date="2020-01" db="EMBL/GenBank/DDBJ databases">
        <title>Insect and environment-associated Actinomycetes.</title>
        <authorList>
            <person name="Currrie C."/>
            <person name="Chevrette M."/>
            <person name="Carlson C."/>
            <person name="Stubbendieck R."/>
            <person name="Wendt-Pienkowski E."/>
        </authorList>
    </citation>
    <scope>NUCLEOTIDE SEQUENCE</scope>
    <source>
        <strain evidence="3">SID12501</strain>
    </source>
</reference>